<accession>A0A1I4X5H9</accession>
<evidence type="ECO:0000313" key="3">
    <source>
        <dbReference type="EMBL" id="SFN20763.1"/>
    </source>
</evidence>
<dbReference type="EMBL" id="FOUT01000008">
    <property type="protein sequence ID" value="SFN20763.1"/>
    <property type="molecule type" value="Genomic_DNA"/>
</dbReference>
<dbReference type="AlphaFoldDB" id="A0A1I4X5H9"/>
<dbReference type="RefSeq" id="WP_024981363.1">
    <property type="nucleotide sequence ID" value="NZ_CBCRUM010000005.1"/>
</dbReference>
<evidence type="ECO:0000256" key="2">
    <source>
        <dbReference type="SAM" id="SignalP"/>
    </source>
</evidence>
<feature type="compositionally biased region" description="Polar residues" evidence="1">
    <location>
        <begin position="285"/>
        <end position="352"/>
    </location>
</feature>
<feature type="chain" id="PRO_5010242410" description="DUF3300 domain-containing protein" evidence="2">
    <location>
        <begin position="25"/>
        <end position="409"/>
    </location>
</feature>
<protein>
    <recommendedName>
        <fullName evidence="5">DUF3300 domain-containing protein</fullName>
    </recommendedName>
</protein>
<organism evidence="3 4">
    <name type="scientific">Flavobacterium succinicans</name>
    <dbReference type="NCBI Taxonomy" id="29536"/>
    <lineage>
        <taxon>Bacteria</taxon>
        <taxon>Pseudomonadati</taxon>
        <taxon>Bacteroidota</taxon>
        <taxon>Flavobacteriia</taxon>
        <taxon>Flavobacteriales</taxon>
        <taxon>Flavobacteriaceae</taxon>
        <taxon>Flavobacterium</taxon>
    </lineage>
</organism>
<evidence type="ECO:0008006" key="5">
    <source>
        <dbReference type="Google" id="ProtNLM"/>
    </source>
</evidence>
<keyword evidence="4" id="KW-1185">Reference proteome</keyword>
<sequence>MKHFFTFLTLVFVSSISFSGYAQYADEPEALDLPGDNLNLVAVLDVFQKSKTLEDFETAINNPETKINNLDLNNDNTIDYIQVVSEKKDNTHFIVLQIAVNQSQKQDVAVIEVERNKKGEIIVQIIGDEELYGKNYIVEPNDVSQRLDTPNPGYTGNSTTIINNTTNNYSSDSGTTVSAWPVIIHLFSPFFIAWHSPWRWGYYPSYWRPWRPVYYYDYWGYHRRYHNHYYYRRTAILRAPYYRTYYSNRRVYSPIVVNNRVNGLYRSTYNGKVYKKPVYPGVRPSGSNRPTANRPTTLPSNTGNRPSGSNTGTNRPGTNRPTTLPSTGTNRPTAPNTGANRPVTLPSNQNTGSTRPVSPSTRPSTPSTRPTTRPASSSSRPVTRPAARPASNPVSRPAGGNRANARGNN</sequence>
<proteinExistence type="predicted"/>
<dbReference type="Proteomes" id="UP000182961">
    <property type="component" value="Unassembled WGS sequence"/>
</dbReference>
<name>A0A1I4X5H9_9FLAO</name>
<feature type="compositionally biased region" description="Low complexity" evidence="1">
    <location>
        <begin position="353"/>
        <end position="409"/>
    </location>
</feature>
<keyword evidence="2" id="KW-0732">Signal</keyword>
<evidence type="ECO:0000256" key="1">
    <source>
        <dbReference type="SAM" id="MobiDB-lite"/>
    </source>
</evidence>
<feature type="signal peptide" evidence="2">
    <location>
        <begin position="1"/>
        <end position="24"/>
    </location>
</feature>
<feature type="region of interest" description="Disordered" evidence="1">
    <location>
        <begin position="276"/>
        <end position="409"/>
    </location>
</feature>
<evidence type="ECO:0000313" key="4">
    <source>
        <dbReference type="Proteomes" id="UP000182961"/>
    </source>
</evidence>
<gene>
    <name evidence="3" type="ORF">SAMN05444143_10820</name>
</gene>
<dbReference type="eggNOG" id="COG3266">
    <property type="taxonomic scope" value="Bacteria"/>
</dbReference>
<reference evidence="4" key="1">
    <citation type="submission" date="2016-10" db="EMBL/GenBank/DDBJ databases">
        <authorList>
            <person name="Varghese N."/>
            <person name="Submissions S."/>
        </authorList>
    </citation>
    <scope>NUCLEOTIDE SEQUENCE [LARGE SCALE GENOMIC DNA]</scope>
    <source>
        <strain evidence="4">DSM 4002</strain>
    </source>
</reference>